<dbReference type="Proteomes" id="UP000271624">
    <property type="component" value="Unassembled WGS sequence"/>
</dbReference>
<dbReference type="SUPFAM" id="SSF55961">
    <property type="entry name" value="Bet v1-like"/>
    <property type="match status" value="1"/>
</dbReference>
<keyword evidence="1" id="KW-0001">2Fe-2S</keyword>
<dbReference type="OrthoDB" id="477744at2"/>
<feature type="domain" description="Rieske" evidence="6">
    <location>
        <begin position="9"/>
        <end position="109"/>
    </location>
</feature>
<organism evidence="7 8">
    <name type="scientific">Dulcicalothrix desertica PCC 7102</name>
    <dbReference type="NCBI Taxonomy" id="232991"/>
    <lineage>
        <taxon>Bacteria</taxon>
        <taxon>Bacillati</taxon>
        <taxon>Cyanobacteriota</taxon>
        <taxon>Cyanophyceae</taxon>
        <taxon>Nostocales</taxon>
        <taxon>Calotrichaceae</taxon>
        <taxon>Dulcicalothrix</taxon>
    </lineage>
</organism>
<evidence type="ECO:0000256" key="1">
    <source>
        <dbReference type="ARBA" id="ARBA00022714"/>
    </source>
</evidence>
<reference evidence="7" key="1">
    <citation type="submission" date="2018-12" db="EMBL/GenBank/DDBJ databases">
        <authorList>
            <person name="Will S."/>
            <person name="Neumann-Schaal M."/>
            <person name="Henke P."/>
        </authorList>
    </citation>
    <scope>NUCLEOTIDE SEQUENCE</scope>
    <source>
        <strain evidence="7">PCC 7102</strain>
    </source>
</reference>
<dbReference type="InterPro" id="IPR050584">
    <property type="entry name" value="Cholesterol_7-desaturase"/>
</dbReference>
<dbReference type="InterPro" id="IPR044043">
    <property type="entry name" value="VanA_C_cat"/>
</dbReference>
<dbReference type="AlphaFoldDB" id="A0A433VNI8"/>
<proteinExistence type="predicted"/>
<protein>
    <recommendedName>
        <fullName evidence="6">Rieske domain-containing protein</fullName>
    </recommendedName>
</protein>
<dbReference type="PANTHER" id="PTHR21266">
    <property type="entry name" value="IRON-SULFUR DOMAIN CONTAINING PROTEIN"/>
    <property type="match status" value="1"/>
</dbReference>
<dbReference type="SUPFAM" id="SSF50022">
    <property type="entry name" value="ISP domain"/>
    <property type="match status" value="1"/>
</dbReference>
<name>A0A433VNI8_9CYAN</name>
<dbReference type="Pfam" id="PF19112">
    <property type="entry name" value="VanA_C"/>
    <property type="match status" value="1"/>
</dbReference>
<evidence type="ECO:0000256" key="4">
    <source>
        <dbReference type="ARBA" id="ARBA00023004"/>
    </source>
</evidence>
<evidence type="ECO:0000313" key="8">
    <source>
        <dbReference type="Proteomes" id="UP000271624"/>
    </source>
</evidence>
<keyword evidence="2" id="KW-0479">Metal-binding</keyword>
<keyword evidence="5" id="KW-0411">Iron-sulfur</keyword>
<evidence type="ECO:0000259" key="6">
    <source>
        <dbReference type="PROSITE" id="PS51296"/>
    </source>
</evidence>
<dbReference type="InterPro" id="IPR036922">
    <property type="entry name" value="Rieske_2Fe-2S_sf"/>
</dbReference>
<evidence type="ECO:0000256" key="5">
    <source>
        <dbReference type="ARBA" id="ARBA00023014"/>
    </source>
</evidence>
<dbReference type="GO" id="GO:0046872">
    <property type="term" value="F:metal ion binding"/>
    <property type="evidence" value="ECO:0007669"/>
    <property type="project" value="UniProtKB-KW"/>
</dbReference>
<dbReference type="InterPro" id="IPR017941">
    <property type="entry name" value="Rieske_2Fe-2S"/>
</dbReference>
<sequence>MWNLPGAPWLIAHKSMLPVNKPKLFTICGQDYVLWKNEKGEVSALDNVCPHLGAKLSDGWICNKTNTIACPYHGVEFDGEGRAIVSNEKISKPLAKKLEIIVQGNWIWTYANTEPRIPIPNAMEEIESEGFFAGVSGDFSIKAPLLYALEVNHDYNHAKATHRDLFKFKDIQIDSFFHEDYFSVVNVRQMREDNTFTEYLQNPLLLSYPKSIQAVAKNYFPSIVAFNTVTPFGNVCDVFVIYPESENKTHTFMLIYRPKSFGVFNLILDKFLINAGNDILKQDAHVIENLYPRFEPKMRLPNEQPWNWVRKLYFDWSNAV</sequence>
<keyword evidence="4" id="KW-0408">Iron</keyword>
<comment type="caution">
    <text evidence="7">The sequence shown here is derived from an EMBL/GenBank/DDBJ whole genome shotgun (WGS) entry which is preliminary data.</text>
</comment>
<keyword evidence="3" id="KW-0560">Oxidoreductase</keyword>
<dbReference type="Gene3D" id="3.90.380.10">
    <property type="entry name" value="Naphthalene 1,2-dioxygenase Alpha Subunit, Chain A, domain 1"/>
    <property type="match status" value="1"/>
</dbReference>
<dbReference type="GO" id="GO:0016705">
    <property type="term" value="F:oxidoreductase activity, acting on paired donors, with incorporation or reduction of molecular oxygen"/>
    <property type="evidence" value="ECO:0007669"/>
    <property type="project" value="UniProtKB-ARBA"/>
</dbReference>
<dbReference type="GO" id="GO:0004497">
    <property type="term" value="F:monooxygenase activity"/>
    <property type="evidence" value="ECO:0007669"/>
    <property type="project" value="UniProtKB-ARBA"/>
</dbReference>
<dbReference type="EMBL" id="RSCL01000004">
    <property type="protein sequence ID" value="RUT07621.1"/>
    <property type="molecule type" value="Genomic_DNA"/>
</dbReference>
<evidence type="ECO:0000256" key="2">
    <source>
        <dbReference type="ARBA" id="ARBA00022723"/>
    </source>
</evidence>
<accession>A0A433VNI8</accession>
<gene>
    <name evidence="7" type="ORF">DSM106972_018810</name>
</gene>
<dbReference type="Gene3D" id="2.102.10.10">
    <property type="entry name" value="Rieske [2Fe-2S] iron-sulphur domain"/>
    <property type="match status" value="1"/>
</dbReference>
<evidence type="ECO:0000256" key="3">
    <source>
        <dbReference type="ARBA" id="ARBA00023002"/>
    </source>
</evidence>
<reference evidence="7" key="2">
    <citation type="journal article" date="2019" name="Genome Biol. Evol.">
        <title>Day and night: Metabolic profiles and evolutionary relationships of six axenic non-marine cyanobacteria.</title>
        <authorList>
            <person name="Will S.E."/>
            <person name="Henke P."/>
            <person name="Boedeker C."/>
            <person name="Huang S."/>
            <person name="Brinkmann H."/>
            <person name="Rohde M."/>
            <person name="Jarek M."/>
            <person name="Friedl T."/>
            <person name="Seufert S."/>
            <person name="Schumacher M."/>
            <person name="Overmann J."/>
            <person name="Neumann-Schaal M."/>
            <person name="Petersen J."/>
        </authorList>
    </citation>
    <scope>NUCLEOTIDE SEQUENCE [LARGE SCALE GENOMIC DNA]</scope>
    <source>
        <strain evidence="7">PCC 7102</strain>
    </source>
</reference>
<dbReference type="GO" id="GO:0051537">
    <property type="term" value="F:2 iron, 2 sulfur cluster binding"/>
    <property type="evidence" value="ECO:0007669"/>
    <property type="project" value="UniProtKB-KW"/>
</dbReference>
<dbReference type="PROSITE" id="PS51296">
    <property type="entry name" value="RIESKE"/>
    <property type="match status" value="1"/>
</dbReference>
<dbReference type="RefSeq" id="WP_127080510.1">
    <property type="nucleotide sequence ID" value="NZ_RSCL01000004.1"/>
</dbReference>
<dbReference type="Pfam" id="PF00355">
    <property type="entry name" value="Rieske"/>
    <property type="match status" value="1"/>
</dbReference>
<keyword evidence="8" id="KW-1185">Reference proteome</keyword>
<dbReference type="PANTHER" id="PTHR21266:SF57">
    <property type="entry name" value="3-CHLOROBENZOATE-3,4-DIOXYGENASE"/>
    <property type="match status" value="1"/>
</dbReference>
<evidence type="ECO:0000313" key="7">
    <source>
        <dbReference type="EMBL" id="RUT07621.1"/>
    </source>
</evidence>